<evidence type="ECO:0000256" key="1">
    <source>
        <dbReference type="SAM" id="MobiDB-lite"/>
    </source>
</evidence>
<evidence type="ECO:0000313" key="3">
    <source>
        <dbReference type="EMBL" id="CAI2375342.1"/>
    </source>
</evidence>
<dbReference type="AlphaFoldDB" id="A0AAD1XME4"/>
<feature type="region of interest" description="Disordered" evidence="1">
    <location>
        <begin position="108"/>
        <end position="129"/>
    </location>
</feature>
<reference evidence="3" key="1">
    <citation type="submission" date="2023-07" db="EMBL/GenBank/DDBJ databases">
        <authorList>
            <consortium name="AG Swart"/>
            <person name="Singh M."/>
            <person name="Singh A."/>
            <person name="Seah K."/>
            <person name="Emmerich C."/>
        </authorList>
    </citation>
    <scope>NUCLEOTIDE SEQUENCE</scope>
    <source>
        <strain evidence="3">DP1</strain>
    </source>
</reference>
<comment type="caution">
    <text evidence="3">The sequence shown here is derived from an EMBL/GenBank/DDBJ whole genome shotgun (WGS) entry which is preliminary data.</text>
</comment>
<feature type="transmembrane region" description="Helical" evidence="2">
    <location>
        <begin position="12"/>
        <end position="36"/>
    </location>
</feature>
<keyword evidence="2" id="KW-0812">Transmembrane</keyword>
<name>A0AAD1XME4_EUPCR</name>
<keyword evidence="2" id="KW-1133">Transmembrane helix</keyword>
<dbReference type="EMBL" id="CAMPGE010016808">
    <property type="protein sequence ID" value="CAI2375342.1"/>
    <property type="molecule type" value="Genomic_DNA"/>
</dbReference>
<sequence length="129" mass="15014">MERRHLNTELTITFSILGVALFCICVSTVIILCHLLRKHKVAATAKKRIEYKKNRTDSQIKLETNRNLVDIEQSSNKSESKRLEFSSICQDRFENKVREFSSITSQMPRASVKVPDQKEEVEIKKEDKM</sequence>
<keyword evidence="2" id="KW-0472">Membrane</keyword>
<protein>
    <submittedName>
        <fullName evidence="3">Uncharacterized protein</fullName>
    </submittedName>
</protein>
<proteinExistence type="predicted"/>
<feature type="compositionally biased region" description="Basic and acidic residues" evidence="1">
    <location>
        <begin position="115"/>
        <end position="129"/>
    </location>
</feature>
<dbReference type="Proteomes" id="UP001295684">
    <property type="component" value="Unassembled WGS sequence"/>
</dbReference>
<accession>A0AAD1XME4</accession>
<evidence type="ECO:0000313" key="4">
    <source>
        <dbReference type="Proteomes" id="UP001295684"/>
    </source>
</evidence>
<gene>
    <name evidence="3" type="ORF">ECRASSUSDP1_LOCUS16704</name>
</gene>
<keyword evidence="4" id="KW-1185">Reference proteome</keyword>
<organism evidence="3 4">
    <name type="scientific">Euplotes crassus</name>
    <dbReference type="NCBI Taxonomy" id="5936"/>
    <lineage>
        <taxon>Eukaryota</taxon>
        <taxon>Sar</taxon>
        <taxon>Alveolata</taxon>
        <taxon>Ciliophora</taxon>
        <taxon>Intramacronucleata</taxon>
        <taxon>Spirotrichea</taxon>
        <taxon>Hypotrichia</taxon>
        <taxon>Euplotida</taxon>
        <taxon>Euplotidae</taxon>
        <taxon>Moneuplotes</taxon>
    </lineage>
</organism>
<evidence type="ECO:0000256" key="2">
    <source>
        <dbReference type="SAM" id="Phobius"/>
    </source>
</evidence>